<dbReference type="EMBL" id="KN822004">
    <property type="protein sequence ID" value="KIM70552.1"/>
    <property type="molecule type" value="Genomic_DNA"/>
</dbReference>
<protein>
    <submittedName>
        <fullName evidence="2">Uncharacterized protein</fullName>
    </submittedName>
</protein>
<evidence type="ECO:0000256" key="1">
    <source>
        <dbReference type="SAM" id="MobiDB-lite"/>
    </source>
</evidence>
<feature type="region of interest" description="Disordered" evidence="1">
    <location>
        <begin position="120"/>
        <end position="167"/>
    </location>
</feature>
<feature type="compositionally biased region" description="Low complexity" evidence="1">
    <location>
        <begin position="197"/>
        <end position="207"/>
    </location>
</feature>
<gene>
    <name evidence="2" type="ORF">SCLCIDRAFT_18662</name>
</gene>
<feature type="compositionally biased region" description="Low complexity" evidence="1">
    <location>
        <begin position="141"/>
        <end position="152"/>
    </location>
</feature>
<dbReference type="STRING" id="1036808.A0A0C3AZY2"/>
<feature type="region of interest" description="Disordered" evidence="1">
    <location>
        <begin position="381"/>
        <end position="403"/>
    </location>
</feature>
<dbReference type="HOGENOM" id="CLU_043072_0_0_1"/>
<accession>A0A0C3AZY2</accession>
<feature type="compositionally biased region" description="Low complexity" evidence="1">
    <location>
        <begin position="382"/>
        <end position="402"/>
    </location>
</feature>
<reference evidence="2 3" key="1">
    <citation type="submission" date="2014-04" db="EMBL/GenBank/DDBJ databases">
        <authorList>
            <consortium name="DOE Joint Genome Institute"/>
            <person name="Kuo A."/>
            <person name="Kohler A."/>
            <person name="Nagy L.G."/>
            <person name="Floudas D."/>
            <person name="Copeland A."/>
            <person name="Barry K.W."/>
            <person name="Cichocki N."/>
            <person name="Veneault-Fourrey C."/>
            <person name="LaButti K."/>
            <person name="Lindquist E.A."/>
            <person name="Lipzen A."/>
            <person name="Lundell T."/>
            <person name="Morin E."/>
            <person name="Murat C."/>
            <person name="Sun H."/>
            <person name="Tunlid A."/>
            <person name="Henrissat B."/>
            <person name="Grigoriev I.V."/>
            <person name="Hibbett D.S."/>
            <person name="Martin F."/>
            <person name="Nordberg H.P."/>
            <person name="Cantor M.N."/>
            <person name="Hua S.X."/>
        </authorList>
    </citation>
    <scope>NUCLEOTIDE SEQUENCE [LARGE SCALE GENOMIC DNA]</scope>
    <source>
        <strain evidence="2 3">Foug A</strain>
    </source>
</reference>
<sequence>MIDVLCSLQPSACLRFISPHLLPSPCPRSHIFASPSSRSLPIPASPSPITLMSLDHYSIRAFQPSERSSSQTIHLSPWASRASESPSLPSWNTPWIVPGWSSPSPSSSSTYPPASCSIYRHHPPTSIDHPADYPQRPIVPPSQSSLPACLSAPPSPPFARHHSNHPRSINGSFNSSWVAGSSLYSVDTTDTSNSELTPPCTSSAASPSPRPPSSTLSKRESQKSDQDDSVGADCFVMEFSGSASAPTSSLAPPTEVPLRATQASKAMRRMMGVFRLNPFSMHDSSMQSTSTWTGEEAGPLEEEPQMFEFQLHVPGCEESASESDRGASPLPSVGENEVESSTSNADNIAWTDGSQAMSSSHYQTNTSAWFGSDSSHTLPSLRPYSPHHVPHSPSLSSASSRRTPLEMAVSEVSIASSLSRAPNQCSPLPSTQLQATDWLRQEDAQLQWTTSPPYHRWHDAGQVQRISRRTL</sequence>
<name>A0A0C3AZY2_9AGAM</name>
<feature type="compositionally biased region" description="Polar residues" evidence="1">
    <location>
        <begin position="187"/>
        <end position="196"/>
    </location>
</feature>
<proteinExistence type="predicted"/>
<keyword evidence="3" id="KW-1185">Reference proteome</keyword>
<dbReference type="InParanoid" id="A0A0C3AZY2"/>
<feature type="region of interest" description="Disordered" evidence="1">
    <location>
        <begin position="315"/>
        <end position="349"/>
    </location>
</feature>
<dbReference type="AlphaFoldDB" id="A0A0C3AZY2"/>
<dbReference type="Proteomes" id="UP000053989">
    <property type="component" value="Unassembled WGS sequence"/>
</dbReference>
<reference evidence="3" key="2">
    <citation type="submission" date="2015-01" db="EMBL/GenBank/DDBJ databases">
        <title>Evolutionary Origins and Diversification of the Mycorrhizal Mutualists.</title>
        <authorList>
            <consortium name="DOE Joint Genome Institute"/>
            <consortium name="Mycorrhizal Genomics Consortium"/>
            <person name="Kohler A."/>
            <person name="Kuo A."/>
            <person name="Nagy L.G."/>
            <person name="Floudas D."/>
            <person name="Copeland A."/>
            <person name="Barry K.W."/>
            <person name="Cichocki N."/>
            <person name="Veneault-Fourrey C."/>
            <person name="LaButti K."/>
            <person name="Lindquist E.A."/>
            <person name="Lipzen A."/>
            <person name="Lundell T."/>
            <person name="Morin E."/>
            <person name="Murat C."/>
            <person name="Riley R."/>
            <person name="Ohm R."/>
            <person name="Sun H."/>
            <person name="Tunlid A."/>
            <person name="Henrissat B."/>
            <person name="Grigoriev I.V."/>
            <person name="Hibbett D.S."/>
            <person name="Martin F."/>
        </authorList>
    </citation>
    <scope>NUCLEOTIDE SEQUENCE [LARGE SCALE GENOMIC DNA]</scope>
    <source>
        <strain evidence="3">Foug A</strain>
    </source>
</reference>
<feature type="region of interest" description="Disordered" evidence="1">
    <location>
        <begin position="187"/>
        <end position="228"/>
    </location>
</feature>
<organism evidence="2 3">
    <name type="scientific">Scleroderma citrinum Foug A</name>
    <dbReference type="NCBI Taxonomy" id="1036808"/>
    <lineage>
        <taxon>Eukaryota</taxon>
        <taxon>Fungi</taxon>
        <taxon>Dikarya</taxon>
        <taxon>Basidiomycota</taxon>
        <taxon>Agaricomycotina</taxon>
        <taxon>Agaricomycetes</taxon>
        <taxon>Agaricomycetidae</taxon>
        <taxon>Boletales</taxon>
        <taxon>Sclerodermatineae</taxon>
        <taxon>Sclerodermataceae</taxon>
        <taxon>Scleroderma</taxon>
    </lineage>
</organism>
<evidence type="ECO:0000313" key="2">
    <source>
        <dbReference type="EMBL" id="KIM70552.1"/>
    </source>
</evidence>
<feature type="compositionally biased region" description="Polar residues" evidence="1">
    <location>
        <begin position="339"/>
        <end position="349"/>
    </location>
</feature>
<dbReference type="OrthoDB" id="3270670at2759"/>
<evidence type="ECO:0000313" key="3">
    <source>
        <dbReference type="Proteomes" id="UP000053989"/>
    </source>
</evidence>
<feature type="compositionally biased region" description="Basic and acidic residues" evidence="1">
    <location>
        <begin position="217"/>
        <end position="226"/>
    </location>
</feature>